<dbReference type="AlphaFoldDB" id="A0AA88N8T5"/>
<protein>
    <submittedName>
        <fullName evidence="2">Uncharacterized protein</fullName>
    </submittedName>
</protein>
<gene>
    <name evidence="2" type="ORF">Q5P01_007725</name>
</gene>
<proteinExistence type="predicted"/>
<feature type="region of interest" description="Disordered" evidence="1">
    <location>
        <begin position="1"/>
        <end position="58"/>
    </location>
</feature>
<comment type="caution">
    <text evidence="2">The sequence shown here is derived from an EMBL/GenBank/DDBJ whole genome shotgun (WGS) entry which is preliminary data.</text>
</comment>
<name>A0AA88N8T5_CHASR</name>
<reference evidence="2" key="1">
    <citation type="submission" date="2023-07" db="EMBL/GenBank/DDBJ databases">
        <title>Chromosome-level Genome Assembly of Striped Snakehead (Channa striata).</title>
        <authorList>
            <person name="Liu H."/>
        </authorList>
    </citation>
    <scope>NUCLEOTIDE SEQUENCE</scope>
    <source>
        <strain evidence="2">Gz</strain>
        <tissue evidence="2">Muscle</tissue>
    </source>
</reference>
<evidence type="ECO:0000313" key="2">
    <source>
        <dbReference type="EMBL" id="KAK2851449.1"/>
    </source>
</evidence>
<keyword evidence="3" id="KW-1185">Reference proteome</keyword>
<feature type="compositionally biased region" description="Polar residues" evidence="1">
    <location>
        <begin position="119"/>
        <end position="128"/>
    </location>
</feature>
<evidence type="ECO:0000313" key="3">
    <source>
        <dbReference type="Proteomes" id="UP001187415"/>
    </source>
</evidence>
<feature type="region of interest" description="Disordered" evidence="1">
    <location>
        <begin position="83"/>
        <end position="128"/>
    </location>
</feature>
<feature type="compositionally biased region" description="Basic and acidic residues" evidence="1">
    <location>
        <begin position="8"/>
        <end position="19"/>
    </location>
</feature>
<dbReference type="EMBL" id="JAUPFM010000005">
    <property type="protein sequence ID" value="KAK2851449.1"/>
    <property type="molecule type" value="Genomic_DNA"/>
</dbReference>
<feature type="compositionally biased region" description="Basic and acidic residues" evidence="1">
    <location>
        <begin position="92"/>
        <end position="110"/>
    </location>
</feature>
<accession>A0AA88N8T5</accession>
<organism evidence="2 3">
    <name type="scientific">Channa striata</name>
    <name type="common">Snakehead murrel</name>
    <name type="synonym">Ophicephalus striatus</name>
    <dbReference type="NCBI Taxonomy" id="64152"/>
    <lineage>
        <taxon>Eukaryota</taxon>
        <taxon>Metazoa</taxon>
        <taxon>Chordata</taxon>
        <taxon>Craniata</taxon>
        <taxon>Vertebrata</taxon>
        <taxon>Euteleostomi</taxon>
        <taxon>Actinopterygii</taxon>
        <taxon>Neopterygii</taxon>
        <taxon>Teleostei</taxon>
        <taxon>Neoteleostei</taxon>
        <taxon>Acanthomorphata</taxon>
        <taxon>Anabantaria</taxon>
        <taxon>Anabantiformes</taxon>
        <taxon>Channoidei</taxon>
        <taxon>Channidae</taxon>
        <taxon>Channa</taxon>
    </lineage>
</organism>
<evidence type="ECO:0000256" key="1">
    <source>
        <dbReference type="SAM" id="MobiDB-lite"/>
    </source>
</evidence>
<sequence length="128" mass="14005">MGRTFPELQRETPPSDRAPRAGGGRGADEQVPRAGRRCEARRTVMDLQEQPRSAEVTAEATAAARTSKLVNAAMGRVKIQQGQVDLRRGKKEGRNERENWKGAKGLKESLGEQSEETVIDNTSSMISA</sequence>
<dbReference type="Proteomes" id="UP001187415">
    <property type="component" value="Unassembled WGS sequence"/>
</dbReference>
<feature type="compositionally biased region" description="Basic and acidic residues" evidence="1">
    <location>
        <begin position="26"/>
        <end position="44"/>
    </location>
</feature>